<protein>
    <recommendedName>
        <fullName evidence="3">glucose-6-phosphate isomerase</fullName>
        <ecNumber evidence="3">5.3.1.9</ecNumber>
    </recommendedName>
</protein>
<dbReference type="Gene3D" id="2.60.120.10">
    <property type="entry name" value="Jelly Rolls"/>
    <property type="match status" value="1"/>
</dbReference>
<evidence type="ECO:0000256" key="3">
    <source>
        <dbReference type="ARBA" id="ARBA00011952"/>
    </source>
</evidence>
<proteinExistence type="inferred from homology"/>
<dbReference type="InterPro" id="IPR010551">
    <property type="entry name" value="G6P_isomerase_prok"/>
</dbReference>
<evidence type="ECO:0000256" key="2">
    <source>
        <dbReference type="ARBA" id="ARBA00006542"/>
    </source>
</evidence>
<evidence type="ECO:0000259" key="7">
    <source>
        <dbReference type="Pfam" id="PF06560"/>
    </source>
</evidence>
<comment type="similarity">
    <text evidence="2">Belongs to the archaeal-type GPI family.</text>
</comment>
<evidence type="ECO:0000313" key="8">
    <source>
        <dbReference type="EMBL" id="MBW9064690.1"/>
    </source>
</evidence>
<comment type="caution">
    <text evidence="8">The sequence shown here is derived from an EMBL/GenBank/DDBJ whole genome shotgun (WGS) entry which is preliminary data.</text>
</comment>
<reference evidence="8 9" key="1">
    <citation type="journal article" date="2021" name="MBio">
        <title>Poor Competitiveness of Bradyrhizobium in Pigeon Pea Root Colonization in Indian Soils.</title>
        <authorList>
            <person name="Chalasani D."/>
            <person name="Basu A."/>
            <person name="Pullabhotla S.V.S.R.N."/>
            <person name="Jorrin B."/>
            <person name="Neal A.L."/>
            <person name="Poole P.S."/>
            <person name="Podile A.R."/>
            <person name="Tkacz A."/>
        </authorList>
    </citation>
    <scope>NUCLEOTIDE SEQUENCE [LARGE SCALE GENOMIC DNA]</scope>
    <source>
        <strain evidence="8 9">HU44</strain>
    </source>
</reference>
<dbReference type="SUPFAM" id="SSF51182">
    <property type="entry name" value="RmlC-like cupins"/>
    <property type="match status" value="1"/>
</dbReference>
<dbReference type="CDD" id="cd02218">
    <property type="entry name" value="cupin_PGI"/>
    <property type="match status" value="1"/>
</dbReference>
<sequence length="191" mass="21645">MTAIFPSLHEFNLNNGLSSTREPIRRTLSKMKGMFHDQAAFEAQLSKGDALLYEFYDMGVPDSEKDVAYGTSITYPGKVGDEYHMTKGHFHTVIDTAEVYYCLRGHGYMMMETPEGETQWLEFLPGKAVYVPGRWAHRSINVHPTEPLVTFFAFPGNAGHDYGTIESKGFRKLMVERDGKPTVIDNPRWNG</sequence>
<dbReference type="RefSeq" id="WP_220372662.1">
    <property type="nucleotide sequence ID" value="NZ_JAEUAO010000003.1"/>
</dbReference>
<dbReference type="InterPro" id="IPR014710">
    <property type="entry name" value="RmlC-like_jellyroll"/>
</dbReference>
<dbReference type="GO" id="GO:0004347">
    <property type="term" value="F:glucose-6-phosphate isomerase activity"/>
    <property type="evidence" value="ECO:0007669"/>
    <property type="project" value="UniProtKB-EC"/>
</dbReference>
<comment type="pathway">
    <text evidence="1">Carbohydrate degradation; glycolysis; D-glyceraldehyde 3-phosphate and glycerone phosphate from D-glucose: step 2/4.</text>
</comment>
<comment type="catalytic activity">
    <reaction evidence="6">
        <text>alpha-D-glucose 6-phosphate = beta-D-fructose 6-phosphate</text>
        <dbReference type="Rhea" id="RHEA:11816"/>
        <dbReference type="ChEBI" id="CHEBI:57634"/>
        <dbReference type="ChEBI" id="CHEBI:58225"/>
        <dbReference type="EC" id="5.3.1.9"/>
    </reaction>
</comment>
<accession>A0ABS7HC36</accession>
<keyword evidence="4" id="KW-0312">Gluconeogenesis</keyword>
<keyword evidence="8" id="KW-0413">Isomerase</keyword>
<dbReference type="Proteomes" id="UP000757604">
    <property type="component" value="Unassembled WGS sequence"/>
</dbReference>
<dbReference type="InterPro" id="IPR011051">
    <property type="entry name" value="RmlC_Cupin_sf"/>
</dbReference>
<dbReference type="EMBL" id="JAEUAO010000003">
    <property type="protein sequence ID" value="MBW9064690.1"/>
    <property type="molecule type" value="Genomic_DNA"/>
</dbReference>
<keyword evidence="9" id="KW-1185">Reference proteome</keyword>
<evidence type="ECO:0000256" key="4">
    <source>
        <dbReference type="ARBA" id="ARBA00022432"/>
    </source>
</evidence>
<name>A0ABS7HC36_9HYPH</name>
<dbReference type="Pfam" id="PF06560">
    <property type="entry name" value="GPI"/>
    <property type="match status" value="1"/>
</dbReference>
<evidence type="ECO:0000256" key="5">
    <source>
        <dbReference type="ARBA" id="ARBA00023152"/>
    </source>
</evidence>
<evidence type="ECO:0000256" key="6">
    <source>
        <dbReference type="ARBA" id="ARBA00029321"/>
    </source>
</evidence>
<dbReference type="EC" id="5.3.1.9" evidence="3"/>
<evidence type="ECO:0000256" key="1">
    <source>
        <dbReference type="ARBA" id="ARBA00004926"/>
    </source>
</evidence>
<organism evidence="8 9">
    <name type="scientific">Rhizobium herbae</name>
    <dbReference type="NCBI Taxonomy" id="508661"/>
    <lineage>
        <taxon>Bacteria</taxon>
        <taxon>Pseudomonadati</taxon>
        <taxon>Pseudomonadota</taxon>
        <taxon>Alphaproteobacteria</taxon>
        <taxon>Hyphomicrobiales</taxon>
        <taxon>Rhizobiaceae</taxon>
        <taxon>Rhizobium/Agrobacterium group</taxon>
        <taxon>Rhizobium</taxon>
    </lineage>
</organism>
<feature type="domain" description="Glucose-6-phosphate isomerase prokaryote" evidence="7">
    <location>
        <begin position="26"/>
        <end position="177"/>
    </location>
</feature>
<evidence type="ECO:0000313" key="9">
    <source>
        <dbReference type="Proteomes" id="UP000757604"/>
    </source>
</evidence>
<keyword evidence="5" id="KW-0324">Glycolysis</keyword>
<gene>
    <name evidence="8" type="ORF">JNB71_15345</name>
</gene>